<dbReference type="Proteomes" id="UP000763557">
    <property type="component" value="Unassembled WGS sequence"/>
</dbReference>
<name>A0ABX2F8C9_9PSEU</name>
<evidence type="ECO:0000313" key="1">
    <source>
        <dbReference type="EMBL" id="NRN67596.1"/>
    </source>
</evidence>
<proteinExistence type="predicted"/>
<protein>
    <submittedName>
        <fullName evidence="1">Coenzyme PQQ synthesis protein D (PqqD)</fullName>
    </submittedName>
</protein>
<organism evidence="1 2">
    <name type="scientific">Kibdelosporangium persicum</name>
    <dbReference type="NCBI Taxonomy" id="2698649"/>
    <lineage>
        <taxon>Bacteria</taxon>
        <taxon>Bacillati</taxon>
        <taxon>Actinomycetota</taxon>
        <taxon>Actinomycetes</taxon>
        <taxon>Pseudonocardiales</taxon>
        <taxon>Pseudonocardiaceae</taxon>
        <taxon>Kibdelosporangium</taxon>
    </lineage>
</organism>
<dbReference type="EMBL" id="JAAATY010000015">
    <property type="protein sequence ID" value="NRN67596.1"/>
    <property type="molecule type" value="Genomic_DNA"/>
</dbReference>
<evidence type="ECO:0000313" key="2">
    <source>
        <dbReference type="Proteomes" id="UP000763557"/>
    </source>
</evidence>
<sequence length="79" mass="8834">MRAAVFADGRMELSGDGTIFHCGPVGTAMWVALCQHDWQIDAAADLLAGLWRLDVENMRTDLVIWVDELWDAGVLRHHS</sequence>
<keyword evidence="2" id="KW-1185">Reference proteome</keyword>
<accession>A0ABX2F8C9</accession>
<reference evidence="1 2" key="1">
    <citation type="submission" date="2020-01" db="EMBL/GenBank/DDBJ databases">
        <title>Kibdelosporangium persica a novel Actinomycetes from a hot desert in Iran.</title>
        <authorList>
            <person name="Safaei N."/>
            <person name="Zaburannyi N."/>
            <person name="Mueller R."/>
            <person name="Wink J."/>
        </authorList>
    </citation>
    <scope>NUCLEOTIDE SEQUENCE [LARGE SCALE GENOMIC DNA]</scope>
    <source>
        <strain evidence="1 2">4NS15</strain>
    </source>
</reference>
<comment type="caution">
    <text evidence="1">The sequence shown here is derived from an EMBL/GenBank/DDBJ whole genome shotgun (WGS) entry which is preliminary data.</text>
</comment>
<gene>
    <name evidence="1" type="ORF">GC106_48360</name>
</gene>